<dbReference type="EMBL" id="FMJC01000002">
    <property type="protein sequence ID" value="SCM75001.1"/>
    <property type="molecule type" value="Genomic_DNA"/>
</dbReference>
<name>A0A212LBR5_9BACT</name>
<reference evidence="1" key="1">
    <citation type="submission" date="2016-08" db="EMBL/GenBank/DDBJ databases">
        <authorList>
            <person name="Seilhamer J.J."/>
        </authorList>
    </citation>
    <scope>NUCLEOTIDE SEQUENCE</scope>
    <source>
        <strain evidence="1">86-1</strain>
    </source>
</reference>
<proteinExistence type="predicted"/>
<sequence>MFHTITVAIRSGAVLPRKTVPSTVQASPAGNGYRENGYSQCENALESMLSDAIFETKKGCTFVQPFSKPTPGANPVGIR</sequence>
<gene>
    <name evidence="1" type="ORF">KL86DES1_22285</name>
</gene>
<protein>
    <submittedName>
        <fullName evidence="1">Uncharacterized protein</fullName>
    </submittedName>
</protein>
<evidence type="ECO:0000313" key="1">
    <source>
        <dbReference type="EMBL" id="SCM75001.1"/>
    </source>
</evidence>
<dbReference type="AlphaFoldDB" id="A0A212LBR5"/>
<accession>A0A212LBR5</accession>
<organism evidence="1">
    <name type="scientific">uncultured Desulfovibrio sp</name>
    <dbReference type="NCBI Taxonomy" id="167968"/>
    <lineage>
        <taxon>Bacteria</taxon>
        <taxon>Pseudomonadati</taxon>
        <taxon>Thermodesulfobacteriota</taxon>
        <taxon>Desulfovibrionia</taxon>
        <taxon>Desulfovibrionales</taxon>
        <taxon>Desulfovibrionaceae</taxon>
        <taxon>Desulfovibrio</taxon>
        <taxon>environmental samples</taxon>
    </lineage>
</organism>